<proteinExistence type="predicted"/>
<dbReference type="Pfam" id="PF11701">
    <property type="entry name" value="UNC45-central"/>
    <property type="match status" value="1"/>
</dbReference>
<accession>A0A2V1ECJ1</accession>
<organism evidence="4 5">
    <name type="scientific">Periconia macrospinosa</name>
    <dbReference type="NCBI Taxonomy" id="97972"/>
    <lineage>
        <taxon>Eukaryota</taxon>
        <taxon>Fungi</taxon>
        <taxon>Dikarya</taxon>
        <taxon>Ascomycota</taxon>
        <taxon>Pezizomycotina</taxon>
        <taxon>Dothideomycetes</taxon>
        <taxon>Pleosporomycetidae</taxon>
        <taxon>Pleosporales</taxon>
        <taxon>Massarineae</taxon>
        <taxon>Periconiaceae</taxon>
        <taxon>Periconia</taxon>
    </lineage>
</organism>
<evidence type="ECO:0000256" key="1">
    <source>
        <dbReference type="ARBA" id="ARBA00004496"/>
    </source>
</evidence>
<dbReference type="PANTHER" id="PTHR45994:SF1">
    <property type="entry name" value="FI21225P1"/>
    <property type="match status" value="1"/>
</dbReference>
<keyword evidence="2" id="KW-0963">Cytoplasm</keyword>
<dbReference type="InterPro" id="IPR016024">
    <property type="entry name" value="ARM-type_fold"/>
</dbReference>
<dbReference type="Proteomes" id="UP000244855">
    <property type="component" value="Unassembled WGS sequence"/>
</dbReference>
<protein>
    <submittedName>
        <fullName evidence="4">ARM repeat-containing protein</fullName>
    </submittedName>
</protein>
<dbReference type="Gene3D" id="1.25.10.10">
    <property type="entry name" value="Leucine-rich Repeat Variant"/>
    <property type="match status" value="1"/>
</dbReference>
<evidence type="ECO:0000313" key="5">
    <source>
        <dbReference type="Proteomes" id="UP000244855"/>
    </source>
</evidence>
<evidence type="ECO:0000259" key="3">
    <source>
        <dbReference type="Pfam" id="PF11701"/>
    </source>
</evidence>
<dbReference type="GO" id="GO:0051879">
    <property type="term" value="F:Hsp90 protein binding"/>
    <property type="evidence" value="ECO:0007669"/>
    <property type="project" value="TreeGrafter"/>
</dbReference>
<dbReference type="InterPro" id="IPR024660">
    <property type="entry name" value="UCS_central_dom"/>
</dbReference>
<name>A0A2V1ECJ1_9PLEO</name>
<comment type="subcellular location">
    <subcellularLocation>
        <location evidence="1">Cytoplasm</location>
    </subcellularLocation>
</comment>
<dbReference type="PANTHER" id="PTHR45994">
    <property type="entry name" value="FI21225P1"/>
    <property type="match status" value="1"/>
</dbReference>
<dbReference type="Gene3D" id="1.25.10.100">
    <property type="match status" value="1"/>
</dbReference>
<dbReference type="InterPro" id="IPR011989">
    <property type="entry name" value="ARM-like"/>
</dbReference>
<keyword evidence="5" id="KW-1185">Reference proteome</keyword>
<feature type="domain" description="UNC-45/Cro1/She4 central" evidence="3">
    <location>
        <begin position="219"/>
        <end position="370"/>
    </location>
</feature>
<reference evidence="4 5" key="1">
    <citation type="journal article" date="2018" name="Sci. Rep.">
        <title>Comparative genomics provides insights into the lifestyle and reveals functional heterogeneity of dark septate endophytic fungi.</title>
        <authorList>
            <person name="Knapp D.G."/>
            <person name="Nemeth J.B."/>
            <person name="Barry K."/>
            <person name="Hainaut M."/>
            <person name="Henrissat B."/>
            <person name="Johnson J."/>
            <person name="Kuo A."/>
            <person name="Lim J.H.P."/>
            <person name="Lipzen A."/>
            <person name="Nolan M."/>
            <person name="Ohm R.A."/>
            <person name="Tamas L."/>
            <person name="Grigoriev I.V."/>
            <person name="Spatafora J.W."/>
            <person name="Nagy L.G."/>
            <person name="Kovacs G.M."/>
        </authorList>
    </citation>
    <scope>NUCLEOTIDE SEQUENCE [LARGE SCALE GENOMIC DNA]</scope>
    <source>
        <strain evidence="4 5">DSE2036</strain>
    </source>
</reference>
<dbReference type="AlphaFoldDB" id="A0A2V1ECJ1"/>
<dbReference type="OrthoDB" id="5574718at2759"/>
<gene>
    <name evidence="4" type="ORF">DM02DRAFT_351484</name>
</gene>
<dbReference type="SUPFAM" id="SSF48371">
    <property type="entry name" value="ARM repeat"/>
    <property type="match status" value="2"/>
</dbReference>
<dbReference type="STRING" id="97972.A0A2V1ECJ1"/>
<evidence type="ECO:0000313" key="4">
    <source>
        <dbReference type="EMBL" id="PVI07100.1"/>
    </source>
</evidence>
<dbReference type="EMBL" id="KZ805305">
    <property type="protein sequence ID" value="PVI07100.1"/>
    <property type="molecule type" value="Genomic_DNA"/>
</dbReference>
<evidence type="ECO:0000256" key="2">
    <source>
        <dbReference type="ARBA" id="ARBA00022490"/>
    </source>
</evidence>
<sequence>MAPTTDSEKVVELAEQANEFTKSGKLVDAARLLRQASTIAPEHPSVKEAWITLKEEEEKSELLGICRDWVRSQDDADGDKALNIVRAQGLRENEAAQAMEILFDFKGEDDLLDQVTGELLQNISAQRWLAKEVQERPTHMYYELFERGDDSIDGLLKTMLNRSLWPNDDAFVQGHRDVFMLSLAMMMEEALEHPERAMKGVAQLLAHHAEHLHGIIDSDSFEVILTSLDIRLPNSLRSQATLATIKLYELAPGTAQDLVSKFVTTRVQKSYAEDLVVAFSAAAAIFPIAVQPAAQLFLTEGFVSTLVPLVEGKKSLKLEQAVLELISAACVDKNCREAINRHCRTWLEDIVGTSPDKKRSNLSALILVKLGDEQSNSDGPVIVTPGKVDQDDLIASFKSMVIGSDASSKPDSIEGLAYASLQSRIREDLAKSPKFLKRLLESMNEASSQSNILFGGLTILTNLTAYLPIQSEEEKRMAQLKAYANVQKPSNPDPLLDDTHVAARCKRVLEAGVVPVLVRIAKRSSASAHSQISAILLSLSRDSKSRGTLAQQGAVKLLTQIYDTIVSSTITPHPYPPTASATTAQALSRILISTNPAHIFNASFPSQNALRPLLSLLQPSESSTWQLHAFESLLALTNLASLDTPTQDHIIRHAFTTIIDDLLFKDNVLVKRAATELICNLMASPLCITQFADPSLPRSKHNLHLLLALTDVDDVGTRSAAGGALAQLLSYDLAVEAFLKQEKGVGFLLEMCMDEEEDIRYRGVACLRGVVGEGGKEGVEKVKSEGGIETVKTLLKESRRQEVLALGVETLKLLLGQ</sequence>
<dbReference type="GO" id="GO:0005737">
    <property type="term" value="C:cytoplasm"/>
    <property type="evidence" value="ECO:0007669"/>
    <property type="project" value="UniProtKB-SubCell"/>
</dbReference>